<dbReference type="EMBL" id="VXIV02001514">
    <property type="protein sequence ID" value="KAF6032350.1"/>
    <property type="molecule type" value="Genomic_DNA"/>
</dbReference>
<accession>A0A7J7K135</accession>
<proteinExistence type="predicted"/>
<evidence type="ECO:0000313" key="2">
    <source>
        <dbReference type="Proteomes" id="UP000593567"/>
    </source>
</evidence>
<protein>
    <submittedName>
        <fullName evidence="1">Uncharacterized protein</fullName>
    </submittedName>
</protein>
<dbReference type="AlphaFoldDB" id="A0A7J7K135"/>
<evidence type="ECO:0000313" key="1">
    <source>
        <dbReference type="EMBL" id="KAF6032350.1"/>
    </source>
</evidence>
<gene>
    <name evidence="1" type="ORF">EB796_009371</name>
</gene>
<keyword evidence="2" id="KW-1185">Reference proteome</keyword>
<organism evidence="1 2">
    <name type="scientific">Bugula neritina</name>
    <name type="common">Brown bryozoan</name>
    <name type="synonym">Sertularia neritina</name>
    <dbReference type="NCBI Taxonomy" id="10212"/>
    <lineage>
        <taxon>Eukaryota</taxon>
        <taxon>Metazoa</taxon>
        <taxon>Spiralia</taxon>
        <taxon>Lophotrochozoa</taxon>
        <taxon>Bryozoa</taxon>
        <taxon>Gymnolaemata</taxon>
        <taxon>Cheilostomatida</taxon>
        <taxon>Flustrina</taxon>
        <taxon>Buguloidea</taxon>
        <taxon>Bugulidae</taxon>
        <taxon>Bugula</taxon>
    </lineage>
</organism>
<dbReference type="Proteomes" id="UP000593567">
    <property type="component" value="Unassembled WGS sequence"/>
</dbReference>
<comment type="caution">
    <text evidence="1">The sequence shown here is derived from an EMBL/GenBank/DDBJ whole genome shotgun (WGS) entry which is preliminary data.</text>
</comment>
<sequence length="166" mass="18424">MNFLSVSASQICNSELKIDKSSSVPTQQNSPKQKVSVSPSAKLEVTVPSIQQIQLISEGVDSNHFGLTEYKRHLATIKENASSTAVFNALMEVLHIHATKPSLVASVIRQQENIPDLNSIYNKCLINILMYEDATLLLQAEKLGEKYSLNIHPYMKSALELLNKDI</sequence>
<name>A0A7J7K135_BUGNE</name>
<reference evidence="1" key="1">
    <citation type="submission" date="2020-06" db="EMBL/GenBank/DDBJ databases">
        <title>Draft genome of Bugula neritina, a colonial animal packing powerful symbionts and potential medicines.</title>
        <authorList>
            <person name="Rayko M."/>
        </authorList>
    </citation>
    <scope>NUCLEOTIDE SEQUENCE [LARGE SCALE GENOMIC DNA]</scope>
    <source>
        <strain evidence="1">Kwan_BN1</strain>
    </source>
</reference>